<dbReference type="PROSITE" id="PS01359">
    <property type="entry name" value="ZF_PHD_1"/>
    <property type="match status" value="1"/>
</dbReference>
<dbReference type="InterPro" id="IPR046341">
    <property type="entry name" value="SET_dom_sf"/>
</dbReference>
<evidence type="ECO:0000256" key="11">
    <source>
        <dbReference type="ARBA" id="ARBA00022833"/>
    </source>
</evidence>
<feature type="domain" description="PHD-type" evidence="16">
    <location>
        <begin position="379"/>
        <end position="426"/>
    </location>
</feature>
<dbReference type="InterPro" id="IPR019786">
    <property type="entry name" value="Zinc_finger_PHD-type_CS"/>
</dbReference>
<feature type="domain" description="Post-SET" evidence="19">
    <location>
        <begin position="745"/>
        <end position="761"/>
    </location>
</feature>
<dbReference type="PROSITE" id="PS50280">
    <property type="entry name" value="SET"/>
    <property type="match status" value="1"/>
</dbReference>
<keyword evidence="6" id="KW-0808">Transferase</keyword>
<keyword evidence="8" id="KW-0479">Metal-binding</keyword>
<dbReference type="SMART" id="SM00184">
    <property type="entry name" value="RING"/>
    <property type="match status" value="3"/>
</dbReference>
<accession>A0A5E4MT54</accession>
<evidence type="ECO:0000256" key="15">
    <source>
        <dbReference type="SAM" id="MobiDB-lite"/>
    </source>
</evidence>
<dbReference type="InterPro" id="IPR001214">
    <property type="entry name" value="SET_dom"/>
</dbReference>
<proteinExistence type="predicted"/>
<dbReference type="InterPro" id="IPR050777">
    <property type="entry name" value="SET2_Histone-Lys_MeTrsfase"/>
</dbReference>
<evidence type="ECO:0000256" key="12">
    <source>
        <dbReference type="ARBA" id="ARBA00022853"/>
    </source>
</evidence>
<dbReference type="InterPro" id="IPR055198">
    <property type="entry name" value="NSD_PHD"/>
</dbReference>
<dbReference type="InterPro" id="IPR000313">
    <property type="entry name" value="PWWP_dom"/>
</dbReference>
<sequence>MEFSKTFSSLDCPFTSTLNNYSKSNTTATTVHTFSEQGISSKIIKTENISVDGSISPRRTVKLHSQSLKKEEAKRKTHWKQSPENLKRKSKNVMCESSTEPNTQVIEKSTKENPGRKSKNVICESSTEPNTKVIEKSTKENPGRKSMTMPAISLKPASKINKQLYFVKIFERACVVCKQFNETIKCTGSCQKYFHKECFVISNQECNKKMKLKNVKKDSVQRTSIFNIEIKSTNELLKKESKNICSSCKANKTDCFICGLLIDDTQQKLVCKLDTCKRYYHRNCLEEWPQCQWSEVSPNTDPTVMCPHHVCHLCISSNPENACKAYFPDKQLIRCIKCPTSYHRSEYCLPAGSEILTYFDIVCSRHFEPIKTNKHHFNTSWCIICTEGGGTLVCCDLCPNSFHVNCLNQNPSKFENRFICEECQCGRYPLYNEIVWTKIGNYRWWPAKIIFPDQVPHIINVKAHSVGEFAVQFCGTHDYCWVNRGQVFFFHEGDENNVIQNNKKTIDRNFQDAIIEASQEHSRYILNKDKNNDVKTKQCSIKPPKYVPIKVNKPFGNVKIEELGTKNMSPCDCNPNQENPCGLDSDCINRILTYECHPKLCRAGHKCNNQNFEKRLYPKMVPFLTKHKGWGLKTLVNIKEGLGSFIIEYVGDVIDKEEFQKRCHEMSSRNDQNYYFLAIDNSRIIDAGLKGNMSRFLNHSCEPNCVTQKWIVNGNTRIGFFALQDITAGTELVFDYCLESCSGVEKIPCQCEAARCSKLIGVKVIN</sequence>
<dbReference type="PROSITE" id="PS51215">
    <property type="entry name" value="AWS"/>
    <property type="match status" value="1"/>
</dbReference>
<feature type="compositionally biased region" description="Polar residues" evidence="15">
    <location>
        <begin position="95"/>
        <end position="107"/>
    </location>
</feature>
<dbReference type="SUPFAM" id="SSF63748">
    <property type="entry name" value="Tudor/PWWP/MBT"/>
    <property type="match status" value="1"/>
</dbReference>
<gene>
    <name evidence="21" type="ORF">CINCED_3A008905</name>
</gene>
<dbReference type="Gene3D" id="2.170.270.10">
    <property type="entry name" value="SET domain"/>
    <property type="match status" value="1"/>
</dbReference>
<dbReference type="InterPro" id="IPR001841">
    <property type="entry name" value="Znf_RING"/>
</dbReference>
<organism evidence="21 22">
    <name type="scientific">Cinara cedri</name>
    <dbReference type="NCBI Taxonomy" id="506608"/>
    <lineage>
        <taxon>Eukaryota</taxon>
        <taxon>Metazoa</taxon>
        <taxon>Ecdysozoa</taxon>
        <taxon>Arthropoda</taxon>
        <taxon>Hexapoda</taxon>
        <taxon>Insecta</taxon>
        <taxon>Pterygota</taxon>
        <taxon>Neoptera</taxon>
        <taxon>Paraneoptera</taxon>
        <taxon>Hemiptera</taxon>
        <taxon>Sternorrhyncha</taxon>
        <taxon>Aphidomorpha</taxon>
        <taxon>Aphidoidea</taxon>
        <taxon>Aphididae</taxon>
        <taxon>Lachninae</taxon>
        <taxon>Cinara</taxon>
    </lineage>
</organism>
<dbReference type="GO" id="GO:0005634">
    <property type="term" value="C:nucleus"/>
    <property type="evidence" value="ECO:0007669"/>
    <property type="project" value="UniProtKB-SubCell"/>
</dbReference>
<evidence type="ECO:0000256" key="3">
    <source>
        <dbReference type="ARBA" id="ARBA00022454"/>
    </source>
</evidence>
<evidence type="ECO:0000256" key="6">
    <source>
        <dbReference type="ARBA" id="ARBA00022679"/>
    </source>
</evidence>
<evidence type="ECO:0000256" key="2">
    <source>
        <dbReference type="ARBA" id="ARBA00004286"/>
    </source>
</evidence>
<evidence type="ECO:0000259" key="17">
    <source>
        <dbReference type="PROSITE" id="PS50280"/>
    </source>
</evidence>
<evidence type="ECO:0000259" key="20">
    <source>
        <dbReference type="PROSITE" id="PS51215"/>
    </source>
</evidence>
<keyword evidence="12" id="KW-0156">Chromatin regulator</keyword>
<evidence type="ECO:0000259" key="19">
    <source>
        <dbReference type="PROSITE" id="PS50868"/>
    </source>
</evidence>
<reference evidence="21 22" key="1">
    <citation type="submission" date="2019-08" db="EMBL/GenBank/DDBJ databases">
        <authorList>
            <person name="Alioto T."/>
            <person name="Alioto T."/>
            <person name="Gomez Garrido J."/>
        </authorList>
    </citation>
    <scope>NUCLEOTIDE SEQUENCE [LARGE SCALE GENOMIC DNA]</scope>
</reference>
<dbReference type="Pfam" id="PF00856">
    <property type="entry name" value="SET"/>
    <property type="match status" value="1"/>
</dbReference>
<evidence type="ECO:0000259" key="16">
    <source>
        <dbReference type="PROSITE" id="PS50016"/>
    </source>
</evidence>
<dbReference type="Pfam" id="PF17907">
    <property type="entry name" value="AWS"/>
    <property type="match status" value="1"/>
</dbReference>
<evidence type="ECO:0000256" key="10">
    <source>
        <dbReference type="ARBA" id="ARBA00022771"/>
    </source>
</evidence>
<dbReference type="InterPro" id="IPR006560">
    <property type="entry name" value="AWS_dom"/>
</dbReference>
<dbReference type="InterPro" id="IPR055197">
    <property type="entry name" value="PHDvar_NSD"/>
</dbReference>
<evidence type="ECO:0000256" key="8">
    <source>
        <dbReference type="ARBA" id="ARBA00022723"/>
    </source>
</evidence>
<protein>
    <submittedName>
        <fullName evidence="21">Zinc finger, PHD-type,Zinc finger, RING-type,PWWP domain,Zinc finger, RING/FYVE/PHD-type,Zinc</fullName>
    </submittedName>
</protein>
<dbReference type="InterPro" id="IPR019787">
    <property type="entry name" value="Znf_PHD-finger"/>
</dbReference>
<dbReference type="InterPro" id="IPR003616">
    <property type="entry name" value="Post-SET_dom"/>
</dbReference>
<evidence type="ECO:0000313" key="22">
    <source>
        <dbReference type="Proteomes" id="UP000325440"/>
    </source>
</evidence>
<keyword evidence="11" id="KW-0862">Zinc</keyword>
<keyword evidence="10 14" id="KW-0863">Zinc-finger</keyword>
<dbReference type="Pfam" id="PF00628">
    <property type="entry name" value="PHD"/>
    <property type="match status" value="1"/>
</dbReference>
<dbReference type="SUPFAM" id="SSF82199">
    <property type="entry name" value="SET domain"/>
    <property type="match status" value="1"/>
</dbReference>
<dbReference type="PROSITE" id="PS50868">
    <property type="entry name" value="POST_SET"/>
    <property type="match status" value="1"/>
</dbReference>
<dbReference type="PROSITE" id="PS50812">
    <property type="entry name" value="PWWP"/>
    <property type="match status" value="1"/>
</dbReference>
<name>A0A5E4MT54_9HEMI</name>
<dbReference type="Proteomes" id="UP000325440">
    <property type="component" value="Unassembled WGS sequence"/>
</dbReference>
<dbReference type="CDD" id="cd05838">
    <property type="entry name" value="PWWP_NSD_rpt2"/>
    <property type="match status" value="1"/>
</dbReference>
<dbReference type="Pfam" id="PF00855">
    <property type="entry name" value="PWWP"/>
    <property type="match status" value="1"/>
</dbReference>
<evidence type="ECO:0000313" key="21">
    <source>
        <dbReference type="EMBL" id="VVC34673.1"/>
    </source>
</evidence>
<dbReference type="SMART" id="SM00570">
    <property type="entry name" value="AWS"/>
    <property type="match status" value="1"/>
</dbReference>
<keyword evidence="22" id="KW-1185">Reference proteome</keyword>
<dbReference type="OrthoDB" id="422362at2759"/>
<dbReference type="InterPro" id="IPR013083">
    <property type="entry name" value="Znf_RING/FYVE/PHD"/>
</dbReference>
<dbReference type="SMART" id="SM00317">
    <property type="entry name" value="SET"/>
    <property type="match status" value="1"/>
</dbReference>
<comment type="subcellular location">
    <subcellularLocation>
        <location evidence="2">Chromosome</location>
    </subcellularLocation>
    <subcellularLocation>
        <location evidence="1">Nucleus</location>
    </subcellularLocation>
</comment>
<dbReference type="Gene3D" id="3.30.40.10">
    <property type="entry name" value="Zinc/RING finger domain, C3HC4 (zinc finger)"/>
    <property type="match status" value="2"/>
</dbReference>
<keyword evidence="7" id="KW-0949">S-adenosyl-L-methionine</keyword>
<evidence type="ECO:0000256" key="13">
    <source>
        <dbReference type="ARBA" id="ARBA00023242"/>
    </source>
</evidence>
<dbReference type="SUPFAM" id="SSF57903">
    <property type="entry name" value="FYVE/PHD zinc finger"/>
    <property type="match status" value="1"/>
</dbReference>
<keyword evidence="4" id="KW-0597">Phosphoprotein</keyword>
<dbReference type="GO" id="GO:0008270">
    <property type="term" value="F:zinc ion binding"/>
    <property type="evidence" value="ECO:0007669"/>
    <property type="project" value="UniProtKB-KW"/>
</dbReference>
<dbReference type="Gene3D" id="2.30.30.140">
    <property type="match status" value="1"/>
</dbReference>
<keyword evidence="13" id="KW-0539">Nucleus</keyword>
<feature type="domain" description="PWWP" evidence="18">
    <location>
        <begin position="431"/>
        <end position="493"/>
    </location>
</feature>
<evidence type="ECO:0000256" key="14">
    <source>
        <dbReference type="PROSITE-ProRule" id="PRU00146"/>
    </source>
</evidence>
<feature type="domain" description="SET" evidence="17">
    <location>
        <begin position="618"/>
        <end position="737"/>
    </location>
</feature>
<dbReference type="SMART" id="SM00293">
    <property type="entry name" value="PWWP"/>
    <property type="match status" value="1"/>
</dbReference>
<dbReference type="GO" id="GO:0016279">
    <property type="term" value="F:protein-lysine N-methyltransferase activity"/>
    <property type="evidence" value="ECO:0007669"/>
    <property type="project" value="UniProtKB-ARBA"/>
</dbReference>
<evidence type="ECO:0000256" key="4">
    <source>
        <dbReference type="ARBA" id="ARBA00022553"/>
    </source>
</evidence>
<keyword evidence="5" id="KW-0489">Methyltransferase</keyword>
<keyword evidence="3" id="KW-0158">Chromosome</keyword>
<dbReference type="PROSITE" id="PS50016">
    <property type="entry name" value="ZF_PHD_2"/>
    <property type="match status" value="1"/>
</dbReference>
<dbReference type="SMART" id="SM00249">
    <property type="entry name" value="PHD"/>
    <property type="match status" value="3"/>
</dbReference>
<feature type="region of interest" description="Disordered" evidence="15">
    <location>
        <begin position="62"/>
        <end position="150"/>
    </location>
</feature>
<feature type="compositionally biased region" description="Basic and acidic residues" evidence="15">
    <location>
        <begin position="133"/>
        <end position="143"/>
    </location>
</feature>
<evidence type="ECO:0000256" key="7">
    <source>
        <dbReference type="ARBA" id="ARBA00022691"/>
    </source>
</evidence>
<evidence type="ECO:0000256" key="9">
    <source>
        <dbReference type="ARBA" id="ARBA00022737"/>
    </source>
</evidence>
<evidence type="ECO:0000256" key="5">
    <source>
        <dbReference type="ARBA" id="ARBA00022603"/>
    </source>
</evidence>
<dbReference type="PANTHER" id="PTHR22884">
    <property type="entry name" value="SET DOMAIN PROTEINS"/>
    <property type="match status" value="1"/>
</dbReference>
<dbReference type="Pfam" id="PF22908">
    <property type="entry name" value="PHD_NSD"/>
    <property type="match status" value="1"/>
</dbReference>
<feature type="domain" description="AWS" evidence="20">
    <location>
        <begin position="566"/>
        <end position="616"/>
    </location>
</feature>
<dbReference type="EMBL" id="CABPRJ010001006">
    <property type="protein sequence ID" value="VVC34673.1"/>
    <property type="molecule type" value="Genomic_DNA"/>
</dbReference>
<dbReference type="InterPro" id="IPR001965">
    <property type="entry name" value="Znf_PHD"/>
</dbReference>
<dbReference type="GO" id="GO:0005694">
    <property type="term" value="C:chromosome"/>
    <property type="evidence" value="ECO:0007669"/>
    <property type="project" value="UniProtKB-SubCell"/>
</dbReference>
<dbReference type="Pfam" id="PF23004">
    <property type="entry name" value="PHDvar_NSD"/>
    <property type="match status" value="1"/>
</dbReference>
<evidence type="ECO:0000256" key="1">
    <source>
        <dbReference type="ARBA" id="ARBA00004123"/>
    </source>
</evidence>
<dbReference type="GO" id="GO:0032259">
    <property type="term" value="P:methylation"/>
    <property type="evidence" value="ECO:0007669"/>
    <property type="project" value="UniProtKB-KW"/>
</dbReference>
<dbReference type="InterPro" id="IPR011011">
    <property type="entry name" value="Znf_FYVE_PHD"/>
</dbReference>
<dbReference type="GO" id="GO:0140938">
    <property type="term" value="F:histone H3 methyltransferase activity"/>
    <property type="evidence" value="ECO:0007669"/>
    <property type="project" value="UniProtKB-ARBA"/>
</dbReference>
<evidence type="ECO:0000259" key="18">
    <source>
        <dbReference type="PROSITE" id="PS50812"/>
    </source>
</evidence>
<dbReference type="AlphaFoldDB" id="A0A5E4MT54"/>
<keyword evidence="9" id="KW-0677">Repeat</keyword>